<feature type="compositionally biased region" description="Polar residues" evidence="1">
    <location>
        <begin position="477"/>
        <end position="487"/>
    </location>
</feature>
<name>A0ABR3QXV1_9PLEO</name>
<feature type="compositionally biased region" description="Acidic residues" evidence="1">
    <location>
        <begin position="488"/>
        <end position="531"/>
    </location>
</feature>
<feature type="region of interest" description="Disordered" evidence="1">
    <location>
        <begin position="370"/>
        <end position="531"/>
    </location>
</feature>
<feature type="compositionally biased region" description="Acidic residues" evidence="1">
    <location>
        <begin position="447"/>
        <end position="457"/>
    </location>
</feature>
<protein>
    <submittedName>
        <fullName evidence="2">Uncharacterized protein</fullName>
    </submittedName>
</protein>
<evidence type="ECO:0000313" key="3">
    <source>
        <dbReference type="Proteomes" id="UP001521222"/>
    </source>
</evidence>
<feature type="compositionally biased region" description="Basic residues" evidence="1">
    <location>
        <begin position="426"/>
        <end position="435"/>
    </location>
</feature>
<feature type="compositionally biased region" description="Basic and acidic residues" evidence="1">
    <location>
        <begin position="407"/>
        <end position="417"/>
    </location>
</feature>
<keyword evidence="3" id="KW-1185">Reference proteome</keyword>
<gene>
    <name evidence="2" type="ORF">SLS59_007745</name>
</gene>
<dbReference type="Proteomes" id="UP001521222">
    <property type="component" value="Unassembled WGS sequence"/>
</dbReference>
<reference evidence="2 3" key="1">
    <citation type="submission" date="2024-02" db="EMBL/GenBank/DDBJ databases">
        <title>De novo assembly and annotation of 12 fungi associated with fruit tree decline syndrome in Ontario, Canada.</title>
        <authorList>
            <person name="Sulman M."/>
            <person name="Ellouze W."/>
            <person name="Ilyukhin E."/>
        </authorList>
    </citation>
    <scope>NUCLEOTIDE SEQUENCE [LARGE SCALE GENOMIC DNA]</scope>
    <source>
        <strain evidence="2 3">M97-236</strain>
    </source>
</reference>
<comment type="caution">
    <text evidence="2">The sequence shown here is derived from an EMBL/GenBank/DDBJ whole genome shotgun (WGS) entry which is preliminary data.</text>
</comment>
<proteinExistence type="predicted"/>
<dbReference type="EMBL" id="JAKIXB020000028">
    <property type="protein sequence ID" value="KAL1596714.1"/>
    <property type="molecule type" value="Genomic_DNA"/>
</dbReference>
<organism evidence="2 3">
    <name type="scientific">Nothophoma quercina</name>
    <dbReference type="NCBI Taxonomy" id="749835"/>
    <lineage>
        <taxon>Eukaryota</taxon>
        <taxon>Fungi</taxon>
        <taxon>Dikarya</taxon>
        <taxon>Ascomycota</taxon>
        <taxon>Pezizomycotina</taxon>
        <taxon>Dothideomycetes</taxon>
        <taxon>Pleosporomycetidae</taxon>
        <taxon>Pleosporales</taxon>
        <taxon>Pleosporineae</taxon>
        <taxon>Didymellaceae</taxon>
        <taxon>Nothophoma</taxon>
    </lineage>
</organism>
<sequence>MSQLQHMTSLPTPKDVEALLKAASDATAYQYRGMGYSYIRKALCKLFSTSIEYLKLDADPVEILLETVQDELAVLNRHNRLQAKALSRGYAVYDLSEELINFPFRYLAIEQGVKLPPDLAPIYQLTDDHNYGKVEAVGAAAQSNTLSPPPTGSTPSEQMVMVQTRTMGKLLDAPSPEHDFPNANITIAEIATFLPQSIKSWDVADRILWNNAATEDIANLINKHRTMPVGTIENNSVFLMMRGQMRKRTQQEHGYRRWSTWIVGAQANVQKPGTFDPDSISVNGFRRPQIFHNRPYVAADPIPFRHLANGVSVWPEGGDALDLTRMVSWCVDNPDHEYHYPTDYQEVLTLVGGPATAQERHTDAAVLARLRSGPAIQPRRTPTSQNNDDIESDEEGATRSGKRKHRTSPEGRLDKRTKTTVTGTPRKTRAMRKSATRTGARRPIFDVDSEEGTDDEAFQGPKRVTKNKDAPRRSGRNKTVISYTDDTTQLDDDESIEVDEEQQEEDEGYGVAEDKEDMDDLVADEMKEDEY</sequence>
<accession>A0ABR3QXV1</accession>
<evidence type="ECO:0000313" key="2">
    <source>
        <dbReference type="EMBL" id="KAL1596714.1"/>
    </source>
</evidence>
<evidence type="ECO:0000256" key="1">
    <source>
        <dbReference type="SAM" id="MobiDB-lite"/>
    </source>
</evidence>